<keyword evidence="3" id="KW-1185">Reference proteome</keyword>
<keyword evidence="1" id="KW-0812">Transmembrane</keyword>
<dbReference type="AlphaFoldDB" id="W2UYZ7"/>
<accession>W2UYZ7</accession>
<evidence type="ECO:0000313" key="3">
    <source>
        <dbReference type="Proteomes" id="UP000018951"/>
    </source>
</evidence>
<dbReference type="Proteomes" id="UP000018951">
    <property type="component" value="Unassembled WGS sequence"/>
</dbReference>
<name>W2UYZ7_9RICK</name>
<proteinExistence type="predicted"/>
<keyword evidence="1" id="KW-1133">Transmembrane helix</keyword>
<organism evidence="2 3">
    <name type="scientific">Candidatus Xenolissoclinum pacificiensis L6</name>
    <dbReference type="NCBI Taxonomy" id="1401685"/>
    <lineage>
        <taxon>Bacteria</taxon>
        <taxon>Pseudomonadati</taxon>
        <taxon>Pseudomonadota</taxon>
        <taxon>Alphaproteobacteria</taxon>
        <taxon>Rickettsiales</taxon>
        <taxon>Anaplasmataceae</taxon>
        <taxon>Candidatus Xenolissoclinum</taxon>
    </lineage>
</organism>
<gene>
    <name evidence="2" type="ORF">P857_581</name>
</gene>
<dbReference type="EMBL" id="AXCJ01000008">
    <property type="protein sequence ID" value="ETO91095.1"/>
    <property type="molecule type" value="Genomic_DNA"/>
</dbReference>
<reference evidence="2 3" key="1">
    <citation type="journal article" date="2013" name="PLoS ONE">
        <title>Bacterial endosymbiosis in a chordate host: long-term co-evolution and conservation of secondary metabolism.</title>
        <authorList>
            <person name="Kwan J.C."/>
            <person name="Schmidt E.W."/>
        </authorList>
    </citation>
    <scope>NUCLEOTIDE SEQUENCE [LARGE SCALE GENOMIC DNA]</scope>
    <source>
        <strain evidence="3">L6</strain>
    </source>
</reference>
<sequence>MLSKVIYVLTQYLNVILNLYLYLVLDLAVSFMLRMISYVQNGSDILFVD</sequence>
<evidence type="ECO:0000256" key="1">
    <source>
        <dbReference type="SAM" id="Phobius"/>
    </source>
</evidence>
<protein>
    <submittedName>
        <fullName evidence="2">Uncharacterized protein</fullName>
    </submittedName>
</protein>
<evidence type="ECO:0000313" key="2">
    <source>
        <dbReference type="EMBL" id="ETO91095.1"/>
    </source>
</evidence>
<keyword evidence="1" id="KW-0472">Membrane</keyword>
<feature type="transmembrane region" description="Helical" evidence="1">
    <location>
        <begin position="12"/>
        <end position="33"/>
    </location>
</feature>
<comment type="caution">
    <text evidence="2">The sequence shown here is derived from an EMBL/GenBank/DDBJ whole genome shotgun (WGS) entry which is preliminary data.</text>
</comment>